<comment type="caution">
    <text evidence="3">The sequence shown here is derived from an EMBL/GenBank/DDBJ whole genome shotgun (WGS) entry which is preliminary data.</text>
</comment>
<feature type="transmembrane region" description="Helical" evidence="2">
    <location>
        <begin position="132"/>
        <end position="156"/>
    </location>
</feature>
<reference evidence="3 4" key="1">
    <citation type="submission" date="2024-11" db="EMBL/GenBank/DDBJ databases">
        <title>Chromosome-level genome assembly of the freshwater bivalve Anodonta woodiana.</title>
        <authorList>
            <person name="Chen X."/>
        </authorList>
    </citation>
    <scope>NUCLEOTIDE SEQUENCE [LARGE SCALE GENOMIC DNA]</scope>
    <source>
        <strain evidence="3">MN2024</strain>
        <tissue evidence="3">Gills</tissue>
    </source>
</reference>
<evidence type="ECO:0000313" key="4">
    <source>
        <dbReference type="Proteomes" id="UP001634394"/>
    </source>
</evidence>
<keyword evidence="2" id="KW-0472">Membrane</keyword>
<evidence type="ECO:0000313" key="3">
    <source>
        <dbReference type="EMBL" id="KAL3875986.1"/>
    </source>
</evidence>
<sequence>MDLKTSFTSWCIHNYFSICSIFPLLLNNLIACCKSKEDCGWNSSCVNSTCSCPDDYKLCNNNRDCAHRNCSSIADCLECLDTDTCTRCAYFIEESTHKCLTTCTGEAKVVHNGSIEGTVCTASNSKSNNLEIIIGVVVGVCSGLVLFVIFVIAFCCHMKRKRGNVNLQQRCYQEGMLAGKIKQVSLFDNNGFESEDDLYNSVVDKDAYLLELDKLRPHASTLLIILNSIRRKVRAMDPSDARIPTYKGVIHQLCRVLVLMHKKDPVLSVPSDAMGLLEWATQMLEDHRMETQENLYFGGVTQSSTNKISYIDVPVQQQQQRPAPSQNCYATPKIQHNPQSPRFLHTFTPSQLSSQSFLSDAGYYSSVPVPVDIGPSSPKFKSVQSSSQPNTLTQSYEIPWDVKLKADSLNTLNCSGSDVTMGYFANGRYYDPAPRNLRHLQQHKPKHKSEIYAPASSYSDRSNTRFSTFVKETSVDISLSLSGSSDTSGEEEDGEDYMKNENEDEFPFDPKDLTEPVDV</sequence>
<dbReference type="EMBL" id="JBJQND010000005">
    <property type="protein sequence ID" value="KAL3875986.1"/>
    <property type="molecule type" value="Genomic_DNA"/>
</dbReference>
<dbReference type="Proteomes" id="UP001634394">
    <property type="component" value="Unassembled WGS sequence"/>
</dbReference>
<organism evidence="3 4">
    <name type="scientific">Sinanodonta woodiana</name>
    <name type="common">Chinese pond mussel</name>
    <name type="synonym">Anodonta woodiana</name>
    <dbReference type="NCBI Taxonomy" id="1069815"/>
    <lineage>
        <taxon>Eukaryota</taxon>
        <taxon>Metazoa</taxon>
        <taxon>Spiralia</taxon>
        <taxon>Lophotrochozoa</taxon>
        <taxon>Mollusca</taxon>
        <taxon>Bivalvia</taxon>
        <taxon>Autobranchia</taxon>
        <taxon>Heteroconchia</taxon>
        <taxon>Palaeoheterodonta</taxon>
        <taxon>Unionida</taxon>
        <taxon>Unionoidea</taxon>
        <taxon>Unionidae</taxon>
        <taxon>Unioninae</taxon>
        <taxon>Sinanodonta</taxon>
    </lineage>
</organism>
<feature type="region of interest" description="Disordered" evidence="1">
    <location>
        <begin position="479"/>
        <end position="519"/>
    </location>
</feature>
<keyword evidence="4" id="KW-1185">Reference proteome</keyword>
<proteinExistence type="predicted"/>
<accession>A0ABD3WR98</accession>
<name>A0ABD3WR98_SINWO</name>
<dbReference type="AlphaFoldDB" id="A0ABD3WR98"/>
<evidence type="ECO:0000256" key="1">
    <source>
        <dbReference type="SAM" id="MobiDB-lite"/>
    </source>
</evidence>
<gene>
    <name evidence="3" type="ORF">ACJMK2_033879</name>
</gene>
<keyword evidence="2" id="KW-0812">Transmembrane</keyword>
<feature type="compositionally biased region" description="Basic and acidic residues" evidence="1">
    <location>
        <begin position="508"/>
        <end position="519"/>
    </location>
</feature>
<keyword evidence="2" id="KW-1133">Transmembrane helix</keyword>
<protein>
    <submittedName>
        <fullName evidence="3">Uncharacterized protein</fullName>
    </submittedName>
</protein>
<evidence type="ECO:0000256" key="2">
    <source>
        <dbReference type="SAM" id="Phobius"/>
    </source>
</evidence>